<feature type="transmembrane region" description="Helical" evidence="6">
    <location>
        <begin position="39"/>
        <end position="56"/>
    </location>
</feature>
<dbReference type="InterPro" id="IPR036890">
    <property type="entry name" value="HATPase_C_sf"/>
</dbReference>
<dbReference type="Gene3D" id="3.30.565.10">
    <property type="entry name" value="Histidine kinase-like ATPase, C-terminal domain"/>
    <property type="match status" value="1"/>
</dbReference>
<dbReference type="Gene3D" id="1.20.5.1930">
    <property type="match status" value="1"/>
</dbReference>
<keyword evidence="3 10" id="KW-0808">Transferase</keyword>
<evidence type="ECO:0000313" key="11">
    <source>
        <dbReference type="Proteomes" id="UP000570361"/>
    </source>
</evidence>
<comment type="caution">
    <text evidence="10">The sequence shown here is derived from an EMBL/GenBank/DDBJ whole genome shotgun (WGS) entry which is preliminary data.</text>
</comment>
<dbReference type="Pfam" id="PF23540">
    <property type="entry name" value="DesK_N"/>
    <property type="match status" value="1"/>
</dbReference>
<name>A0A7W5B163_9BACL</name>
<dbReference type="InterPro" id="IPR003594">
    <property type="entry name" value="HATPase_dom"/>
</dbReference>
<evidence type="ECO:0000259" key="9">
    <source>
        <dbReference type="Pfam" id="PF23540"/>
    </source>
</evidence>
<dbReference type="InterPro" id="IPR056374">
    <property type="entry name" value="DesK/YvfT_N"/>
</dbReference>
<accession>A0A7W5B163</accession>
<reference evidence="10 11" key="1">
    <citation type="submission" date="2020-08" db="EMBL/GenBank/DDBJ databases">
        <title>Genomic Encyclopedia of Type Strains, Phase III (KMG-III): the genomes of soil and plant-associated and newly described type strains.</title>
        <authorList>
            <person name="Whitman W."/>
        </authorList>
    </citation>
    <scope>NUCLEOTIDE SEQUENCE [LARGE SCALE GENOMIC DNA]</scope>
    <source>
        <strain evidence="10 11">CECT 5862</strain>
    </source>
</reference>
<dbReference type="GO" id="GO:0046983">
    <property type="term" value="F:protein dimerization activity"/>
    <property type="evidence" value="ECO:0007669"/>
    <property type="project" value="InterPro"/>
</dbReference>
<evidence type="ECO:0000256" key="3">
    <source>
        <dbReference type="ARBA" id="ARBA00022679"/>
    </source>
</evidence>
<evidence type="ECO:0000259" key="7">
    <source>
        <dbReference type="Pfam" id="PF02518"/>
    </source>
</evidence>
<dbReference type="SUPFAM" id="SSF55874">
    <property type="entry name" value="ATPase domain of HSP90 chaperone/DNA topoisomerase II/histidine kinase"/>
    <property type="match status" value="1"/>
</dbReference>
<dbReference type="GO" id="GO:0016020">
    <property type="term" value="C:membrane"/>
    <property type="evidence" value="ECO:0007669"/>
    <property type="project" value="InterPro"/>
</dbReference>
<feature type="domain" description="DesK/YvfT N-terminal" evidence="9">
    <location>
        <begin position="17"/>
        <end position="144"/>
    </location>
</feature>
<dbReference type="InterPro" id="IPR050482">
    <property type="entry name" value="Sensor_HK_TwoCompSys"/>
</dbReference>
<keyword evidence="5" id="KW-0902">Two-component regulatory system</keyword>
<dbReference type="RefSeq" id="WP_183602286.1">
    <property type="nucleotide sequence ID" value="NZ_JACHXK010000011.1"/>
</dbReference>
<keyword evidence="11" id="KW-1185">Reference proteome</keyword>
<feature type="transmembrane region" description="Helical" evidence="6">
    <location>
        <begin position="62"/>
        <end position="81"/>
    </location>
</feature>
<evidence type="ECO:0000256" key="2">
    <source>
        <dbReference type="ARBA" id="ARBA00012438"/>
    </source>
</evidence>
<feature type="domain" description="Signal transduction histidine kinase subgroup 3 dimerisation and phosphoacceptor" evidence="8">
    <location>
        <begin position="177"/>
        <end position="240"/>
    </location>
</feature>
<dbReference type="Proteomes" id="UP000570361">
    <property type="component" value="Unassembled WGS sequence"/>
</dbReference>
<protein>
    <recommendedName>
        <fullName evidence="2">histidine kinase</fullName>
        <ecNumber evidence="2">2.7.13.3</ecNumber>
    </recommendedName>
</protein>
<keyword evidence="4 10" id="KW-0418">Kinase</keyword>
<evidence type="ECO:0000256" key="1">
    <source>
        <dbReference type="ARBA" id="ARBA00000085"/>
    </source>
</evidence>
<feature type="transmembrane region" description="Helical" evidence="6">
    <location>
        <begin position="12"/>
        <end position="32"/>
    </location>
</feature>
<evidence type="ECO:0000259" key="8">
    <source>
        <dbReference type="Pfam" id="PF07730"/>
    </source>
</evidence>
<comment type="catalytic activity">
    <reaction evidence="1">
        <text>ATP + protein L-histidine = ADP + protein N-phospho-L-histidine.</text>
        <dbReference type="EC" id="2.7.13.3"/>
    </reaction>
</comment>
<dbReference type="Pfam" id="PF07730">
    <property type="entry name" value="HisKA_3"/>
    <property type="match status" value="1"/>
</dbReference>
<dbReference type="AlphaFoldDB" id="A0A7W5B163"/>
<gene>
    <name evidence="10" type="ORF">FHS18_004310</name>
</gene>
<feature type="transmembrane region" description="Helical" evidence="6">
    <location>
        <begin position="131"/>
        <end position="149"/>
    </location>
</feature>
<feature type="transmembrane region" description="Helical" evidence="6">
    <location>
        <begin position="102"/>
        <end position="125"/>
    </location>
</feature>
<keyword evidence="6" id="KW-1133">Transmembrane helix</keyword>
<dbReference type="PANTHER" id="PTHR24421">
    <property type="entry name" value="NITRATE/NITRITE SENSOR PROTEIN NARX-RELATED"/>
    <property type="match status" value="1"/>
</dbReference>
<sequence>MRRWLKRSSDGPPLVFFAVWLVYMAFPLYTLFQQPMEERLIGLAFLLVFAASYLIGQQVRELRFYMIVLQIALISVACFRYDPNFVYMSFYPSPLIGMLATLRQMLLAQGIMLLMHGLVFQYYSVHENAELVIQLLPAMLITLFMPFAIRTGRRSRELRSKLSVANEEIARLSKQEERQRISRDLHDTLGHTLSLITLKSELAEKLITRNPERAVQEVKDIQATSRAALKQVRELVLNMSAVTIQSEVEQAKQILAAAGIEFTLRGAVQAPAPSPIIDNIAGMCLREAVTNIVKHSKARSCFVERQERAESMVLVIADDGIGLEAEASEHKATSGLRGMRERLKLIEGQLQFQPREEGGLRVEMIIPKLAKSIAMENKEGRHP</sequence>
<evidence type="ECO:0000256" key="4">
    <source>
        <dbReference type="ARBA" id="ARBA00022777"/>
    </source>
</evidence>
<organism evidence="10 11">
    <name type="scientific">Paenibacillus phyllosphaerae</name>
    <dbReference type="NCBI Taxonomy" id="274593"/>
    <lineage>
        <taxon>Bacteria</taxon>
        <taxon>Bacillati</taxon>
        <taxon>Bacillota</taxon>
        <taxon>Bacilli</taxon>
        <taxon>Bacillales</taxon>
        <taxon>Paenibacillaceae</taxon>
        <taxon>Paenibacillus</taxon>
    </lineage>
</organism>
<dbReference type="GO" id="GO:0000155">
    <property type="term" value="F:phosphorelay sensor kinase activity"/>
    <property type="evidence" value="ECO:0007669"/>
    <property type="project" value="InterPro"/>
</dbReference>
<keyword evidence="6" id="KW-0812">Transmembrane</keyword>
<feature type="domain" description="Histidine kinase/HSP90-like ATPase" evidence="7">
    <location>
        <begin position="284"/>
        <end position="368"/>
    </location>
</feature>
<dbReference type="EMBL" id="JACHXK010000011">
    <property type="protein sequence ID" value="MBB3112224.1"/>
    <property type="molecule type" value="Genomic_DNA"/>
</dbReference>
<proteinExistence type="predicted"/>
<dbReference type="InterPro" id="IPR011712">
    <property type="entry name" value="Sig_transdc_His_kin_sub3_dim/P"/>
</dbReference>
<evidence type="ECO:0000256" key="5">
    <source>
        <dbReference type="ARBA" id="ARBA00023012"/>
    </source>
</evidence>
<evidence type="ECO:0000256" key="6">
    <source>
        <dbReference type="SAM" id="Phobius"/>
    </source>
</evidence>
<dbReference type="Pfam" id="PF02518">
    <property type="entry name" value="HATPase_c"/>
    <property type="match status" value="1"/>
</dbReference>
<dbReference type="EC" id="2.7.13.3" evidence="2"/>
<dbReference type="PANTHER" id="PTHR24421:SF63">
    <property type="entry name" value="SENSOR HISTIDINE KINASE DESK"/>
    <property type="match status" value="1"/>
</dbReference>
<evidence type="ECO:0000313" key="10">
    <source>
        <dbReference type="EMBL" id="MBB3112224.1"/>
    </source>
</evidence>
<dbReference type="CDD" id="cd16917">
    <property type="entry name" value="HATPase_UhpB-NarQ-NarX-like"/>
    <property type="match status" value="1"/>
</dbReference>
<keyword evidence="6" id="KW-0472">Membrane</keyword>